<dbReference type="AlphaFoldDB" id="A0A5P3XCC3"/>
<dbReference type="Proteomes" id="UP000326961">
    <property type="component" value="Chromosome"/>
</dbReference>
<comment type="similarity">
    <text evidence="1">Belongs to the sigma-70 factor family. ECF subfamily.</text>
</comment>
<dbReference type="NCBIfam" id="TIGR02937">
    <property type="entry name" value="sigma70-ECF"/>
    <property type="match status" value="1"/>
</dbReference>
<organism evidence="7 8">
    <name type="scientific">Paraclostridium bifermentans</name>
    <name type="common">Clostridium bifermentans</name>
    <dbReference type="NCBI Taxonomy" id="1490"/>
    <lineage>
        <taxon>Bacteria</taxon>
        <taxon>Bacillati</taxon>
        <taxon>Bacillota</taxon>
        <taxon>Clostridia</taxon>
        <taxon>Peptostreptococcales</taxon>
        <taxon>Peptostreptococcaceae</taxon>
        <taxon>Paraclostridium</taxon>
    </lineage>
</organism>
<evidence type="ECO:0000259" key="5">
    <source>
        <dbReference type="Pfam" id="PF04542"/>
    </source>
</evidence>
<feature type="domain" description="RNA polymerase sigma factor 70 region 4 type 2" evidence="6">
    <location>
        <begin position="110"/>
        <end position="161"/>
    </location>
</feature>
<dbReference type="Gene3D" id="1.10.10.10">
    <property type="entry name" value="Winged helix-like DNA-binding domain superfamily/Winged helix DNA-binding domain"/>
    <property type="match status" value="1"/>
</dbReference>
<reference evidence="7 8" key="1">
    <citation type="submission" date="2018-09" db="EMBL/GenBank/DDBJ databases">
        <title>A clostridial neurotoxin that targets Anopheles mosquitoes.</title>
        <authorList>
            <person name="Contreras E."/>
            <person name="Masuyer G."/>
            <person name="Qureshi N."/>
            <person name="Chawla S."/>
            <person name="Lim H.L."/>
            <person name="Chen J."/>
            <person name="Stenmark P."/>
            <person name="Gill S."/>
        </authorList>
    </citation>
    <scope>NUCLEOTIDE SEQUENCE [LARGE SCALE GENOMIC DNA]</scope>
    <source>
        <strain evidence="7 8">Cbm</strain>
    </source>
</reference>
<dbReference type="InterPro" id="IPR007627">
    <property type="entry name" value="RNA_pol_sigma70_r2"/>
</dbReference>
<dbReference type="Gene3D" id="1.10.1740.10">
    <property type="match status" value="1"/>
</dbReference>
<keyword evidence="4" id="KW-0804">Transcription</keyword>
<protein>
    <submittedName>
        <fullName evidence="7">RNA polymerase sigma factor</fullName>
    </submittedName>
</protein>
<dbReference type="InterPro" id="IPR036388">
    <property type="entry name" value="WH-like_DNA-bd_sf"/>
</dbReference>
<dbReference type="PANTHER" id="PTHR43133">
    <property type="entry name" value="RNA POLYMERASE ECF-TYPE SIGMA FACTO"/>
    <property type="match status" value="1"/>
</dbReference>
<evidence type="ECO:0000259" key="6">
    <source>
        <dbReference type="Pfam" id="PF08281"/>
    </source>
</evidence>
<dbReference type="PANTHER" id="PTHR43133:SF51">
    <property type="entry name" value="RNA POLYMERASE SIGMA FACTOR"/>
    <property type="match status" value="1"/>
</dbReference>
<dbReference type="GO" id="GO:0016987">
    <property type="term" value="F:sigma factor activity"/>
    <property type="evidence" value="ECO:0007669"/>
    <property type="project" value="UniProtKB-KW"/>
</dbReference>
<dbReference type="InterPro" id="IPR039425">
    <property type="entry name" value="RNA_pol_sigma-70-like"/>
</dbReference>
<proteinExistence type="inferred from homology"/>
<dbReference type="CDD" id="cd06171">
    <property type="entry name" value="Sigma70_r4"/>
    <property type="match status" value="1"/>
</dbReference>
<dbReference type="InterPro" id="IPR014284">
    <property type="entry name" value="RNA_pol_sigma-70_dom"/>
</dbReference>
<dbReference type="InterPro" id="IPR013324">
    <property type="entry name" value="RNA_pol_sigma_r3/r4-like"/>
</dbReference>
<evidence type="ECO:0000256" key="2">
    <source>
        <dbReference type="ARBA" id="ARBA00023015"/>
    </source>
</evidence>
<evidence type="ECO:0000313" key="8">
    <source>
        <dbReference type="Proteomes" id="UP000326961"/>
    </source>
</evidence>
<dbReference type="RefSeq" id="WP_150885410.1">
    <property type="nucleotide sequence ID" value="NZ_CP032452.1"/>
</dbReference>
<evidence type="ECO:0000256" key="1">
    <source>
        <dbReference type="ARBA" id="ARBA00010641"/>
    </source>
</evidence>
<name>A0A5P3XCC3_PARBF</name>
<gene>
    <name evidence="7" type="ORF">D4A35_01385</name>
</gene>
<dbReference type="SUPFAM" id="SSF88659">
    <property type="entry name" value="Sigma3 and sigma4 domains of RNA polymerase sigma factors"/>
    <property type="match status" value="1"/>
</dbReference>
<evidence type="ECO:0000313" key="7">
    <source>
        <dbReference type="EMBL" id="QEZ67645.1"/>
    </source>
</evidence>
<dbReference type="Pfam" id="PF04542">
    <property type="entry name" value="Sigma70_r2"/>
    <property type="match status" value="1"/>
</dbReference>
<dbReference type="InterPro" id="IPR013249">
    <property type="entry name" value="RNA_pol_sigma70_r4_t2"/>
</dbReference>
<dbReference type="InterPro" id="IPR013325">
    <property type="entry name" value="RNA_pol_sigma_r2"/>
</dbReference>
<dbReference type="SUPFAM" id="SSF88946">
    <property type="entry name" value="Sigma2 domain of RNA polymerase sigma factors"/>
    <property type="match status" value="1"/>
</dbReference>
<dbReference type="EMBL" id="CP032452">
    <property type="protein sequence ID" value="QEZ67645.1"/>
    <property type="molecule type" value="Genomic_DNA"/>
</dbReference>
<dbReference type="Pfam" id="PF08281">
    <property type="entry name" value="Sigma70_r4_2"/>
    <property type="match status" value="1"/>
</dbReference>
<feature type="domain" description="RNA polymerase sigma-70 region 2" evidence="5">
    <location>
        <begin position="11"/>
        <end position="77"/>
    </location>
</feature>
<accession>A0A5P3XCC3</accession>
<dbReference type="GO" id="GO:0003677">
    <property type="term" value="F:DNA binding"/>
    <property type="evidence" value="ECO:0007669"/>
    <property type="project" value="InterPro"/>
</dbReference>
<evidence type="ECO:0000256" key="4">
    <source>
        <dbReference type="ARBA" id="ARBA00023163"/>
    </source>
</evidence>
<keyword evidence="3" id="KW-0731">Sigma factor</keyword>
<dbReference type="GO" id="GO:0006352">
    <property type="term" value="P:DNA-templated transcription initiation"/>
    <property type="evidence" value="ECO:0007669"/>
    <property type="project" value="InterPro"/>
</dbReference>
<evidence type="ECO:0000256" key="3">
    <source>
        <dbReference type="ARBA" id="ARBA00023082"/>
    </source>
</evidence>
<keyword evidence="2" id="KW-0805">Transcription regulation</keyword>
<sequence>MERYEDINEIINRYLKPIFSFTLKRTKTIQDAEDLAQEIAIKIYKNLKNIESVYNVDSYIWRIAHNTIANYYRSNSKIFLGVNIDDISEKIKCEKTDIEENHIKNESINKLKDKIAYLSKLQRQIVILYYYEGKNQEEISQLLDIPKGTVKWHLFDAKKELKKGMENMDNKVSELKFNPIKFSFMGVNGSIGKEGGTSNFFKSSLAQNIVYSIYVEGKTINEIAELLSVSPVYVESEVEYLEEYSFLTRLPGNRYISNMLLDEVTEEKLYLIDTMYKNASKLIANDIFDEVMKSEIIKSENLYYPEEDKNFLMWTLVLYIISQSKSSEDNPIKFEDIATIRKDGGCYIASASIDNPFLKKPDIYKYADNWFGPLWNEYDNTILWQINSNWCTRNINLDTYADISQRDIKLINRYINKDNLSSEEFSYLAEKGYIRGSIGKDDLNIVWIKDSDTRDALLYIGYKIKLKYKDYLSNIKSEYITIALKNTPKHLRKVREFELQDIFKCNGLFLLYSLMELLESGRLQEVEDEHKKKSLNTLLITNS</sequence>